<dbReference type="AlphaFoldDB" id="A0A2R5GDA8"/>
<keyword evidence="3" id="KW-0808">Transferase</keyword>
<dbReference type="InterPro" id="IPR003409">
    <property type="entry name" value="MORN"/>
</dbReference>
<reference evidence="3 4" key="1">
    <citation type="submission" date="2017-12" db="EMBL/GenBank/DDBJ databases">
        <title>Sequencing, de novo assembly and annotation of complete genome of a new Thraustochytrid species, strain FCC1311.</title>
        <authorList>
            <person name="Sedici K."/>
            <person name="Godart F."/>
            <person name="Aiese Cigliano R."/>
            <person name="Sanseverino W."/>
            <person name="Barakat M."/>
            <person name="Ortet P."/>
            <person name="Marechal E."/>
            <person name="Cagnac O."/>
            <person name="Amato A."/>
        </authorList>
    </citation>
    <scope>NUCLEOTIDE SEQUENCE [LARGE SCALE GENOMIC DNA]</scope>
</reference>
<comment type="caution">
    <text evidence="3">The sequence shown here is derived from an EMBL/GenBank/DDBJ whole genome shotgun (WGS) entry which is preliminary data.</text>
</comment>
<gene>
    <name evidence="3" type="ORF">FCC1311_069651</name>
</gene>
<keyword evidence="4" id="KW-1185">Reference proteome</keyword>
<sequence>MEKIETAEECAEAPAAIRTEDQELRHHEGVDDDALKHDDQNDDDQNGNEEGGGAKTLGGETLQKLASGIFRWIEGHVYAGAFRDGVPDGEGSKRLADGRQYKGAWRAGKAHGWGVRTYPNGDCHEGMYQNDKRHGFGRYRWHDGEQVDGFWVDGVLQGRARRVFANGDVVHCNARDNRFAGLGVRRSTGYRLGCYVGYLDEEGLPKGLGCANEIFQRSQRLLGPFGSARTVTGFGIKDFASNTFYAGDMVNSIPHGLGIFQWQDKTIHRGRWRFGKQHGFGRTEYFVNSNRTVCVQGTWNNGSLDGECIAEVVTSDGKMWHFASRWILGEKVSSSPRREVFKSLLHSPMVQTIQAHGQAESAAQDSLDMEPNAAPQFPDDTLAHAMVPNFDPFGLMPDINPVLQLLLDDLF</sequence>
<accession>A0A2R5GDA8</accession>
<organism evidence="3 4">
    <name type="scientific">Hondaea fermentalgiana</name>
    <dbReference type="NCBI Taxonomy" id="2315210"/>
    <lineage>
        <taxon>Eukaryota</taxon>
        <taxon>Sar</taxon>
        <taxon>Stramenopiles</taxon>
        <taxon>Bigyra</taxon>
        <taxon>Labyrinthulomycetes</taxon>
        <taxon>Thraustochytrida</taxon>
        <taxon>Thraustochytriidae</taxon>
        <taxon>Hondaea</taxon>
    </lineage>
</organism>
<name>A0A2R5GDA8_9STRA</name>
<evidence type="ECO:0000256" key="1">
    <source>
        <dbReference type="ARBA" id="ARBA00022737"/>
    </source>
</evidence>
<feature type="compositionally biased region" description="Basic and acidic residues" evidence="2">
    <location>
        <begin position="18"/>
        <end position="39"/>
    </location>
</feature>
<keyword evidence="3" id="KW-0418">Kinase</keyword>
<feature type="region of interest" description="Disordered" evidence="2">
    <location>
        <begin position="1"/>
        <end position="59"/>
    </location>
</feature>
<dbReference type="Gene3D" id="2.20.110.10">
    <property type="entry name" value="Histone H3 K4-specific methyltransferase SET7/9 N-terminal domain"/>
    <property type="match status" value="3"/>
</dbReference>
<dbReference type="Pfam" id="PF02493">
    <property type="entry name" value="MORN"/>
    <property type="match status" value="6"/>
</dbReference>
<proteinExistence type="predicted"/>
<dbReference type="Proteomes" id="UP000241890">
    <property type="component" value="Unassembled WGS sequence"/>
</dbReference>
<dbReference type="PANTHER" id="PTHR23084">
    <property type="entry name" value="PHOSPHATIDYLINOSITOL-4-PHOSPHATE 5-KINASE RELATED"/>
    <property type="match status" value="1"/>
</dbReference>
<dbReference type="EMBL" id="BEYU01000035">
    <property type="protein sequence ID" value="GBG27708.1"/>
    <property type="molecule type" value="Genomic_DNA"/>
</dbReference>
<protein>
    <submittedName>
        <fullName evidence="3">Phosphatidylinositol 4-phosphate 5-kinase 1</fullName>
    </submittedName>
</protein>
<evidence type="ECO:0000256" key="2">
    <source>
        <dbReference type="SAM" id="MobiDB-lite"/>
    </source>
</evidence>
<evidence type="ECO:0000313" key="4">
    <source>
        <dbReference type="Proteomes" id="UP000241890"/>
    </source>
</evidence>
<dbReference type="PANTHER" id="PTHR23084:SF263">
    <property type="entry name" value="MORN REPEAT-CONTAINING PROTEIN 1"/>
    <property type="match status" value="1"/>
</dbReference>
<dbReference type="SUPFAM" id="SSF82185">
    <property type="entry name" value="Histone H3 K4-specific methyltransferase SET7/9 N-terminal domain"/>
    <property type="match status" value="2"/>
</dbReference>
<dbReference type="InParanoid" id="A0A2R5GDA8"/>
<dbReference type="GO" id="GO:0016301">
    <property type="term" value="F:kinase activity"/>
    <property type="evidence" value="ECO:0007669"/>
    <property type="project" value="UniProtKB-KW"/>
</dbReference>
<dbReference type="OrthoDB" id="418492at2759"/>
<dbReference type="SMART" id="SM00698">
    <property type="entry name" value="MORN"/>
    <property type="match status" value="5"/>
</dbReference>
<evidence type="ECO:0000313" key="3">
    <source>
        <dbReference type="EMBL" id="GBG27708.1"/>
    </source>
</evidence>
<keyword evidence="1" id="KW-0677">Repeat</keyword>